<organism evidence="6 7">
    <name type="scientific">Rotaria socialis</name>
    <dbReference type="NCBI Taxonomy" id="392032"/>
    <lineage>
        <taxon>Eukaryota</taxon>
        <taxon>Metazoa</taxon>
        <taxon>Spiralia</taxon>
        <taxon>Gnathifera</taxon>
        <taxon>Rotifera</taxon>
        <taxon>Eurotatoria</taxon>
        <taxon>Bdelloidea</taxon>
        <taxon>Philodinida</taxon>
        <taxon>Philodinidae</taxon>
        <taxon>Rotaria</taxon>
    </lineage>
</organism>
<dbReference type="GO" id="GO:0004467">
    <property type="term" value="F:long-chain fatty acid-CoA ligase activity"/>
    <property type="evidence" value="ECO:0007669"/>
    <property type="project" value="UniProtKB-EC"/>
</dbReference>
<keyword evidence="4" id="KW-0472">Membrane</keyword>
<dbReference type="SUPFAM" id="SSF56801">
    <property type="entry name" value="Acetyl-CoA synthetase-like"/>
    <property type="match status" value="1"/>
</dbReference>
<dbReference type="Proteomes" id="UP000663872">
    <property type="component" value="Unassembled WGS sequence"/>
</dbReference>
<dbReference type="InterPro" id="IPR020845">
    <property type="entry name" value="AMP-binding_CS"/>
</dbReference>
<evidence type="ECO:0000256" key="4">
    <source>
        <dbReference type="SAM" id="Phobius"/>
    </source>
</evidence>
<accession>A0A818RN57</accession>
<dbReference type="AlphaFoldDB" id="A0A818RN57"/>
<keyword evidence="1" id="KW-0436">Ligase</keyword>
<sequence>MAIYFLSYDENATIKTQYLLYKVISDKIQINFTAETMTSLVFLSVITGLIIAISTVIHYFFSLLHILFKKPIRPTGAVEIDPIEHIYVHPECTKGLKDYSSNCATTAYESFLSGLRLSGDRPQFSYRQSSDEPFKSYTYKQVFEIIKEIGSGVVNIGFKPSSDTFIGIYSSTSVNYALCLYSAWPYSMVPIGIYDSLGRDGVKFIIMQSAAEIIFADNLTRVKNLIEWKDETVSLKTIVSFVETTEELVQLADDKRIKLMTLDKLREIGRNHLVEPVPPKPTDTAMIMYTSGSTGEPKGCIISHDGFMSSIYGTLASLNLLNIPENELHRVLMYLPLAHVFGCATIAGVSYFGGEVGFWQGKVEKLLDDFRDFRPTAITIVPRLLNKLYDKVLLESRKKGIIGQTLLKLAIQGKLALIRRGNFSQNTIWDKLIFRKIRQSFGGKVNRIISTSAPLSREVCQFSRAAFSCVFIECYGQTECIMGCAQSINDIEPGATGTPTPLNYLKLVDVPEKEYYAKDGIGEICVKSPAVFKGYLKDEAKTREAIDEQGWLHTGDIGRWTPHKTMQIVDRKKNMYKLSQGEYVAPEKIEDVYARSRFVSQIFIYGNSLENFLVGIVVLEDEYIKQWASNQGFDLQENLSSEMKKKLKQVVLDDMICEGKQRGLMSFEQVKVIEFIQEPFSIENGLLTPTFKARRYAVEKRYKDLFEKIYKTANA</sequence>
<evidence type="ECO:0000256" key="1">
    <source>
        <dbReference type="ARBA" id="ARBA00022598"/>
    </source>
</evidence>
<dbReference type="InterPro" id="IPR000873">
    <property type="entry name" value="AMP-dep_synth/lig_dom"/>
</dbReference>
<dbReference type="InterPro" id="IPR042099">
    <property type="entry name" value="ANL_N_sf"/>
</dbReference>
<evidence type="ECO:0000259" key="5">
    <source>
        <dbReference type="Pfam" id="PF00501"/>
    </source>
</evidence>
<keyword evidence="2" id="KW-0276">Fatty acid metabolism</keyword>
<proteinExistence type="predicted"/>
<evidence type="ECO:0000256" key="3">
    <source>
        <dbReference type="ARBA" id="ARBA00026121"/>
    </source>
</evidence>
<keyword evidence="2" id="KW-0443">Lipid metabolism</keyword>
<comment type="caution">
    <text evidence="6">The sequence shown here is derived from an EMBL/GenBank/DDBJ whole genome shotgun (WGS) entry which is preliminary data.</text>
</comment>
<name>A0A818RN57_9BILA</name>
<reference evidence="6" key="1">
    <citation type="submission" date="2021-02" db="EMBL/GenBank/DDBJ databases">
        <authorList>
            <person name="Nowell W R."/>
        </authorList>
    </citation>
    <scope>NUCLEOTIDE SEQUENCE</scope>
</reference>
<dbReference type="PANTHER" id="PTHR43272:SF107">
    <property type="entry name" value="LONG-CHAIN-FATTY-ACID--COA LIGASE 5"/>
    <property type="match status" value="1"/>
</dbReference>
<keyword evidence="4" id="KW-0812">Transmembrane</keyword>
<dbReference type="EC" id="6.2.1.3" evidence="3"/>
<feature type="domain" description="AMP-dependent synthetase/ligase" evidence="5">
    <location>
        <begin position="121"/>
        <end position="536"/>
    </location>
</feature>
<dbReference type="GO" id="GO:0005783">
    <property type="term" value="C:endoplasmic reticulum"/>
    <property type="evidence" value="ECO:0007669"/>
    <property type="project" value="TreeGrafter"/>
</dbReference>
<dbReference type="Pfam" id="PF00501">
    <property type="entry name" value="AMP-binding"/>
    <property type="match status" value="1"/>
</dbReference>
<feature type="transmembrane region" description="Helical" evidence="4">
    <location>
        <begin position="40"/>
        <end position="61"/>
    </location>
</feature>
<dbReference type="PANTHER" id="PTHR43272">
    <property type="entry name" value="LONG-CHAIN-FATTY-ACID--COA LIGASE"/>
    <property type="match status" value="1"/>
</dbReference>
<dbReference type="PROSITE" id="PS00455">
    <property type="entry name" value="AMP_BINDING"/>
    <property type="match status" value="1"/>
</dbReference>
<dbReference type="Gene3D" id="3.40.50.12780">
    <property type="entry name" value="N-terminal domain of ligase-like"/>
    <property type="match status" value="1"/>
</dbReference>
<dbReference type="EMBL" id="CAJNYT010004309">
    <property type="protein sequence ID" value="CAF3651720.1"/>
    <property type="molecule type" value="Genomic_DNA"/>
</dbReference>
<evidence type="ECO:0000313" key="7">
    <source>
        <dbReference type="Proteomes" id="UP000663872"/>
    </source>
</evidence>
<evidence type="ECO:0000256" key="2">
    <source>
        <dbReference type="ARBA" id="ARBA00022832"/>
    </source>
</evidence>
<evidence type="ECO:0000313" key="6">
    <source>
        <dbReference type="EMBL" id="CAF3651720.1"/>
    </source>
</evidence>
<gene>
    <name evidence="6" type="ORF">GRG538_LOCUS25239</name>
</gene>
<dbReference type="GO" id="GO:0016020">
    <property type="term" value="C:membrane"/>
    <property type="evidence" value="ECO:0007669"/>
    <property type="project" value="TreeGrafter"/>
</dbReference>
<keyword evidence="4" id="KW-1133">Transmembrane helix</keyword>
<protein>
    <recommendedName>
        <fullName evidence="3">long-chain-fatty-acid--CoA ligase</fullName>
        <ecNumber evidence="3">6.2.1.3</ecNumber>
    </recommendedName>
</protein>